<evidence type="ECO:0000313" key="4">
    <source>
        <dbReference type="Proteomes" id="UP000001219"/>
    </source>
</evidence>
<name>D0L6N8_GORB4</name>
<evidence type="ECO:0000256" key="1">
    <source>
        <dbReference type="SAM" id="MobiDB-lite"/>
    </source>
</evidence>
<dbReference type="InterPro" id="IPR021424">
    <property type="entry name" value="PorA"/>
</dbReference>
<dbReference type="AlphaFoldDB" id="D0L6N8"/>
<dbReference type="Pfam" id="PF11271">
    <property type="entry name" value="PorA"/>
    <property type="match status" value="1"/>
</dbReference>
<dbReference type="RefSeq" id="WP_012836083.1">
    <property type="nucleotide sequence ID" value="NC_013441.1"/>
</dbReference>
<gene>
    <name evidence="3" type="ordered locus">Gbro_4465</name>
</gene>
<reference evidence="4" key="1">
    <citation type="submission" date="2009-10" db="EMBL/GenBank/DDBJ databases">
        <title>The complete chromosome of Gordonia bronchialis DSM 43247.</title>
        <authorList>
            <consortium name="US DOE Joint Genome Institute (JGI-PGF)"/>
            <person name="Lucas S."/>
            <person name="Copeland A."/>
            <person name="Lapidus A."/>
            <person name="Glavina del Rio T."/>
            <person name="Dalin E."/>
            <person name="Tice H."/>
            <person name="Bruce D."/>
            <person name="Goodwin L."/>
            <person name="Pitluck S."/>
            <person name="Kyrpides N."/>
            <person name="Mavromatis K."/>
            <person name="Ivanova N."/>
            <person name="Ovchinnikova G."/>
            <person name="Saunders E."/>
            <person name="Brettin T."/>
            <person name="Detter J.C."/>
            <person name="Han C."/>
            <person name="Larimer F."/>
            <person name="Land M."/>
            <person name="Hauser L."/>
            <person name="Markowitz V."/>
            <person name="Cheng J.-F."/>
            <person name="Hugenholtz P."/>
            <person name="Woyke T."/>
            <person name="Wu D."/>
            <person name="Jando M."/>
            <person name="Schneider S."/>
            <person name="Goeker M."/>
            <person name="Klenk H.-P."/>
            <person name="Eisen J.A."/>
        </authorList>
    </citation>
    <scope>NUCLEOTIDE SEQUENCE [LARGE SCALE GENOMIC DNA]</scope>
    <source>
        <strain evidence="4">ATCC 25592 / DSM 43247 / BCRC 13721 / JCM 3198 / KCTC 3076 / NBRC 16047 / NCTC 10667</strain>
    </source>
</reference>
<sequence length="408" mass="43994">MPSDPTPPEDASRPPRRWSTADLLGPTLLFIGGFLLAATIALPTLPVDNLRLVPLSTDFTTVATSSDVTARTPATILDRCSLNTPVARVVGAELVRQQRVVAVQPSDKRRVTLQAGTSVQADHLLIDGRQVDPTLPRPGSSDPGTSDTADDDRPSCTDPTVFAVKDRVTLSRDSALPSVSGGGSSEIQYDSRTAPVPAPDRPGFTYLLPFGVSTDDQHAYFDVTTRRTVPLRFAGETQVSGHDAARFIAQIPDTDLNAVGGVSTPSRPTQITRPASWFGVDGDPARPLTATLHHRSEVELSVDTRTGLIVDQRIVVDESYRFPAQTPGVADDFTLPFVQATFRYDERTRSEMTSRADDLATPLVIWGRLVPIATGVLGVVLLGVGLWFLNPARLPERIRRRLAGPANP</sequence>
<proteinExistence type="predicted"/>
<keyword evidence="2" id="KW-1133">Transmembrane helix</keyword>
<protein>
    <recommendedName>
        <fullName evidence="5">DUF3068 domain-containing protein</fullName>
    </recommendedName>
</protein>
<feature type="region of interest" description="Disordered" evidence="1">
    <location>
        <begin position="125"/>
        <end position="159"/>
    </location>
</feature>
<accession>D0L6N8</accession>
<feature type="transmembrane region" description="Helical" evidence="2">
    <location>
        <begin position="365"/>
        <end position="389"/>
    </location>
</feature>
<feature type="transmembrane region" description="Helical" evidence="2">
    <location>
        <begin position="23"/>
        <end position="45"/>
    </location>
</feature>
<feature type="region of interest" description="Disordered" evidence="1">
    <location>
        <begin position="173"/>
        <end position="198"/>
    </location>
</feature>
<dbReference type="Proteomes" id="UP000001219">
    <property type="component" value="Chromosome"/>
</dbReference>
<keyword evidence="4" id="KW-1185">Reference proteome</keyword>
<dbReference type="eggNOG" id="ENOG5031U1J">
    <property type="taxonomic scope" value="Bacteria"/>
</dbReference>
<keyword evidence="2" id="KW-0472">Membrane</keyword>
<dbReference type="KEGG" id="gbr:Gbro_4465"/>
<evidence type="ECO:0000256" key="2">
    <source>
        <dbReference type="SAM" id="Phobius"/>
    </source>
</evidence>
<evidence type="ECO:0008006" key="5">
    <source>
        <dbReference type="Google" id="ProtNLM"/>
    </source>
</evidence>
<dbReference type="HOGENOM" id="CLU_673977_0_0_11"/>
<dbReference type="STRING" id="526226.Gbro_4465"/>
<reference evidence="3 4" key="2">
    <citation type="journal article" date="2010" name="Stand. Genomic Sci.">
        <title>Complete genome sequence of Gordonia bronchialis type strain (3410).</title>
        <authorList>
            <person name="Ivanova N."/>
            <person name="Sikorski J."/>
            <person name="Jando M."/>
            <person name="Lapidus A."/>
            <person name="Nolan M."/>
            <person name="Lucas S."/>
            <person name="Del Rio T.G."/>
            <person name="Tice H."/>
            <person name="Copeland A."/>
            <person name="Cheng J.F."/>
            <person name="Chen F."/>
            <person name="Bruce D."/>
            <person name="Goodwin L."/>
            <person name="Pitluck S."/>
            <person name="Mavromatis K."/>
            <person name="Ovchinnikova G."/>
            <person name="Pati A."/>
            <person name="Chen A."/>
            <person name="Palaniappan K."/>
            <person name="Land M."/>
            <person name="Hauser L."/>
            <person name="Chang Y.J."/>
            <person name="Jeffries C.D."/>
            <person name="Chain P."/>
            <person name="Saunders E."/>
            <person name="Han C."/>
            <person name="Detter J.C."/>
            <person name="Brettin T."/>
            <person name="Rohde M."/>
            <person name="Goker M."/>
            <person name="Bristow J."/>
            <person name="Eisen J.A."/>
            <person name="Markowitz V."/>
            <person name="Hugenholtz P."/>
            <person name="Klenk H.P."/>
            <person name="Kyrpides N.C."/>
        </authorList>
    </citation>
    <scope>NUCLEOTIDE SEQUENCE [LARGE SCALE GENOMIC DNA]</scope>
    <source>
        <strain evidence="4">ATCC 25592 / DSM 43247 / BCRC 13721 / JCM 3198 / KCTC 3076 / NBRC 16047 / NCTC 10667</strain>
    </source>
</reference>
<organism evidence="3 4">
    <name type="scientific">Gordonia bronchialis (strain ATCC 25592 / DSM 43247 / BCRC 13721 / JCM 3198 / KCTC 3076 / NBRC 16047 / NCTC 10667)</name>
    <name type="common">Rhodococcus bronchialis</name>
    <dbReference type="NCBI Taxonomy" id="526226"/>
    <lineage>
        <taxon>Bacteria</taxon>
        <taxon>Bacillati</taxon>
        <taxon>Actinomycetota</taxon>
        <taxon>Actinomycetes</taxon>
        <taxon>Mycobacteriales</taxon>
        <taxon>Gordoniaceae</taxon>
        <taxon>Gordonia</taxon>
    </lineage>
</organism>
<evidence type="ECO:0000313" key="3">
    <source>
        <dbReference type="EMBL" id="ACY23598.1"/>
    </source>
</evidence>
<keyword evidence="2" id="KW-0812">Transmembrane</keyword>
<dbReference type="OrthoDB" id="153031at2"/>
<dbReference type="EMBL" id="CP001802">
    <property type="protein sequence ID" value="ACY23598.1"/>
    <property type="molecule type" value="Genomic_DNA"/>
</dbReference>